<dbReference type="Pfam" id="PF21822">
    <property type="entry name" value="Phage_TAC_15"/>
    <property type="match status" value="1"/>
</dbReference>
<dbReference type="Proteomes" id="UP000368474">
    <property type="component" value="Unassembled WGS sequence"/>
</dbReference>
<sequence length="169" mass="17832">MAIDLEIRGIKYRIGKLSAMKQLHVSRKIAPLVPALLPIMLELASPKGMAPVQAAADAPLVGGTAPEAAVADGSGILSRPQLLQPFADGLASLPDDQAEYVIGECLSVVQRFQGNSWFSIWAPAAKQPTYEDIDLATMIELSVKVIADSLGPFIAGWLTSPASHPSTMA</sequence>
<proteinExistence type="predicted"/>
<dbReference type="AlphaFoldDB" id="A0A5E4XYE9"/>
<dbReference type="InterPro" id="IPR049156">
    <property type="entry name" value="Phage_chap_TAC_15-like"/>
</dbReference>
<dbReference type="RefSeq" id="WP_150568309.1">
    <property type="nucleotide sequence ID" value="NZ_CABPSD010000016.1"/>
</dbReference>
<gene>
    <name evidence="1" type="ORF">PMO31116_04139</name>
</gene>
<dbReference type="EMBL" id="CABPSD010000016">
    <property type="protein sequence ID" value="VVE41406.1"/>
    <property type="molecule type" value="Genomic_DNA"/>
</dbReference>
<reference evidence="1 2" key="1">
    <citation type="submission" date="2019-08" db="EMBL/GenBank/DDBJ databases">
        <authorList>
            <person name="Peeters C."/>
        </authorList>
    </citation>
    <scope>NUCLEOTIDE SEQUENCE [LARGE SCALE GENOMIC DNA]</scope>
    <source>
        <strain evidence="1 2">LMG 31116</strain>
    </source>
</reference>
<evidence type="ECO:0000313" key="2">
    <source>
        <dbReference type="Proteomes" id="UP000368474"/>
    </source>
</evidence>
<accession>A0A5E4XYE9</accession>
<keyword evidence="2" id="KW-1185">Reference proteome</keyword>
<organism evidence="1 2">
    <name type="scientific">Pandoraea morbifera</name>
    <dbReference type="NCBI Taxonomy" id="2508300"/>
    <lineage>
        <taxon>Bacteria</taxon>
        <taxon>Pseudomonadati</taxon>
        <taxon>Pseudomonadota</taxon>
        <taxon>Betaproteobacteria</taxon>
        <taxon>Burkholderiales</taxon>
        <taxon>Burkholderiaceae</taxon>
        <taxon>Pandoraea</taxon>
    </lineage>
</organism>
<protein>
    <recommendedName>
        <fullName evidence="3">Bacteriophage protein</fullName>
    </recommendedName>
</protein>
<name>A0A5E4XYE9_9BURK</name>
<evidence type="ECO:0008006" key="3">
    <source>
        <dbReference type="Google" id="ProtNLM"/>
    </source>
</evidence>
<evidence type="ECO:0000313" key="1">
    <source>
        <dbReference type="EMBL" id="VVE41406.1"/>
    </source>
</evidence>